<accession>A0A4Q2REM8</accession>
<keyword evidence="3" id="KW-1185">Reference proteome</keyword>
<name>A0A4Q2REM8_9HYPH</name>
<evidence type="ECO:0000256" key="1">
    <source>
        <dbReference type="SAM" id="SignalP"/>
    </source>
</evidence>
<protein>
    <submittedName>
        <fullName evidence="2">Uncharacterized protein</fullName>
    </submittedName>
</protein>
<dbReference type="Proteomes" id="UP000289411">
    <property type="component" value="Unassembled WGS sequence"/>
</dbReference>
<dbReference type="EMBL" id="QYBC01000012">
    <property type="protein sequence ID" value="RYB03906.1"/>
    <property type="molecule type" value="Genomic_DNA"/>
</dbReference>
<reference evidence="2 3" key="1">
    <citation type="submission" date="2018-09" db="EMBL/GenBank/DDBJ databases">
        <authorList>
            <person name="Grouzdev D.S."/>
            <person name="Krutkina M.S."/>
        </authorList>
    </citation>
    <scope>NUCLEOTIDE SEQUENCE [LARGE SCALE GENOMIC DNA]</scope>
    <source>
        <strain evidence="2 3">RmlP001</strain>
    </source>
</reference>
<organism evidence="2 3">
    <name type="scientific">Lichenibacterium ramalinae</name>
    <dbReference type="NCBI Taxonomy" id="2316527"/>
    <lineage>
        <taxon>Bacteria</taxon>
        <taxon>Pseudomonadati</taxon>
        <taxon>Pseudomonadota</taxon>
        <taxon>Alphaproteobacteria</taxon>
        <taxon>Hyphomicrobiales</taxon>
        <taxon>Lichenihabitantaceae</taxon>
        <taxon>Lichenibacterium</taxon>
    </lineage>
</organism>
<dbReference type="OrthoDB" id="8019615at2"/>
<comment type="caution">
    <text evidence="2">The sequence shown here is derived from an EMBL/GenBank/DDBJ whole genome shotgun (WGS) entry which is preliminary data.</text>
</comment>
<dbReference type="AlphaFoldDB" id="A0A4Q2REM8"/>
<sequence>MMLRQLPSHRTRAILAGLVTASLFAPMAAQADCNADMGALAAKRAAINAVLEKNKKEHAGKIDPVAACPQLRALAAAQGAMVSYMTKNKDWCGLPDELVNQSSQAQTQISGFAGKACGMVAKIKQMQAQQATMAQQQQQQQAAQVPQLKLPAGPL</sequence>
<feature type="chain" id="PRO_5020905663" evidence="1">
    <location>
        <begin position="32"/>
        <end position="155"/>
    </location>
</feature>
<reference evidence="2 3" key="2">
    <citation type="submission" date="2019-02" db="EMBL/GenBank/DDBJ databases">
        <title>'Lichenibacterium ramalinii' gen. nov. sp. nov., 'Lichenibacterium minor' gen. nov. sp. nov.</title>
        <authorList>
            <person name="Pankratov T."/>
        </authorList>
    </citation>
    <scope>NUCLEOTIDE SEQUENCE [LARGE SCALE GENOMIC DNA]</scope>
    <source>
        <strain evidence="2 3">RmlP001</strain>
    </source>
</reference>
<keyword evidence="1" id="KW-0732">Signal</keyword>
<dbReference type="RefSeq" id="WP_129220023.1">
    <property type="nucleotide sequence ID" value="NZ_QYBC01000012.1"/>
</dbReference>
<feature type="signal peptide" evidence="1">
    <location>
        <begin position="1"/>
        <end position="31"/>
    </location>
</feature>
<proteinExistence type="predicted"/>
<evidence type="ECO:0000313" key="2">
    <source>
        <dbReference type="EMBL" id="RYB03906.1"/>
    </source>
</evidence>
<gene>
    <name evidence="2" type="ORF">D3272_15015</name>
</gene>
<evidence type="ECO:0000313" key="3">
    <source>
        <dbReference type="Proteomes" id="UP000289411"/>
    </source>
</evidence>